<dbReference type="AlphaFoldDB" id="A0A420HK08"/>
<keyword evidence="5" id="KW-0067">ATP-binding</keyword>
<protein>
    <submittedName>
        <fullName evidence="5">Putative mrna splicing factor rna helicase protein</fullName>
    </submittedName>
</protein>
<feature type="compositionally biased region" description="Basic residues" evidence="4">
    <location>
        <begin position="255"/>
        <end position="264"/>
    </location>
</feature>
<name>A0A420HK08_9PEZI</name>
<dbReference type="Proteomes" id="UP000283383">
    <property type="component" value="Unassembled WGS sequence"/>
</dbReference>
<comment type="subcellular location">
    <subcellularLocation>
        <location evidence="1">Nucleus</location>
    </subcellularLocation>
</comment>
<dbReference type="EMBL" id="MCBQ01018638">
    <property type="protein sequence ID" value="RKF57768.1"/>
    <property type="molecule type" value="Genomic_DNA"/>
</dbReference>
<evidence type="ECO:0000313" key="5">
    <source>
        <dbReference type="EMBL" id="RKF57768.1"/>
    </source>
</evidence>
<evidence type="ECO:0000313" key="6">
    <source>
        <dbReference type="Proteomes" id="UP000283383"/>
    </source>
</evidence>
<dbReference type="GO" id="GO:0004386">
    <property type="term" value="F:helicase activity"/>
    <property type="evidence" value="ECO:0007669"/>
    <property type="project" value="UniProtKB-KW"/>
</dbReference>
<dbReference type="GO" id="GO:0000398">
    <property type="term" value="P:mRNA splicing, via spliceosome"/>
    <property type="evidence" value="ECO:0007669"/>
    <property type="project" value="TreeGrafter"/>
</dbReference>
<feature type="compositionally biased region" description="Basic and acidic residues" evidence="4">
    <location>
        <begin position="225"/>
        <end position="243"/>
    </location>
</feature>
<dbReference type="InterPro" id="IPR010756">
    <property type="entry name" value="Tls1-like"/>
</dbReference>
<gene>
    <name evidence="5" type="ORF">GcM3_186036</name>
</gene>
<evidence type="ECO:0000256" key="3">
    <source>
        <dbReference type="ARBA" id="ARBA00023242"/>
    </source>
</evidence>
<dbReference type="Pfam" id="PF07052">
    <property type="entry name" value="Hep_59"/>
    <property type="match status" value="1"/>
</dbReference>
<keyword evidence="5" id="KW-0547">Nucleotide-binding</keyword>
<evidence type="ECO:0000256" key="4">
    <source>
        <dbReference type="SAM" id="MobiDB-lite"/>
    </source>
</evidence>
<feature type="region of interest" description="Disordered" evidence="4">
    <location>
        <begin position="332"/>
        <end position="371"/>
    </location>
</feature>
<organism evidence="5 6">
    <name type="scientific">Golovinomyces cichoracearum</name>
    <dbReference type="NCBI Taxonomy" id="62708"/>
    <lineage>
        <taxon>Eukaryota</taxon>
        <taxon>Fungi</taxon>
        <taxon>Dikarya</taxon>
        <taxon>Ascomycota</taxon>
        <taxon>Pezizomycotina</taxon>
        <taxon>Leotiomycetes</taxon>
        <taxon>Erysiphales</taxon>
        <taxon>Erysiphaceae</taxon>
        <taxon>Golovinomyces</taxon>
    </lineage>
</organism>
<evidence type="ECO:0000256" key="2">
    <source>
        <dbReference type="ARBA" id="ARBA00007643"/>
    </source>
</evidence>
<dbReference type="PANTHER" id="PTHR13486:SF2">
    <property type="entry name" value="SPLICING FACTOR C9ORF78"/>
    <property type="match status" value="1"/>
</dbReference>
<accession>A0A420HK08</accession>
<keyword evidence="5" id="KW-0347">Helicase</keyword>
<comment type="caution">
    <text evidence="5">The sequence shown here is derived from an EMBL/GenBank/DDBJ whole genome shotgun (WGS) entry which is preliminary data.</text>
</comment>
<dbReference type="GO" id="GO:0005681">
    <property type="term" value="C:spliceosomal complex"/>
    <property type="evidence" value="ECO:0007669"/>
    <property type="project" value="TreeGrafter"/>
</dbReference>
<sequence length="392" mass="44959">MRLELDQHRLQAMQEILPEPTSYFRATKKRRTNYRQRLTTTIEDNRNVASDTDKWIDQDQGSQNTELNNVIDPDTASRAPLMMEILQKRRKSRRTGGVEFKPEEQRPKIREDVLVETEEESSEKIENINSKLRVFTRQTGSRGEVDRHMMAYVDSELAKLSSQRLQTSTPVQEPNQYLTPSTTCPLNLVTPAESKENEAPKIKGMIVPRQPATLGMLQEIDLGDEAREQNVKMTERATRRLDGEMTEDEKEAGASRKKGRKKKPGKDGKNWWGRKGRRGDDIKRDQLVDQVLRENRLEIYEEPIMQPSLIQTDQAADDRIAEAFRREFMDNASARQRKKNSSNQAQARGQSGKKDDFLKGPKLGGSRSARAAVRETLLKSAKKFLSEEDTDS</sequence>
<keyword evidence="3" id="KW-0539">Nucleus</keyword>
<keyword evidence="6" id="KW-1185">Reference proteome</keyword>
<keyword evidence="5" id="KW-0378">Hydrolase</keyword>
<proteinExistence type="inferred from homology"/>
<comment type="similarity">
    <text evidence="2">Belongs to the TLS1 family.</text>
</comment>
<feature type="region of interest" description="Disordered" evidence="4">
    <location>
        <begin position="225"/>
        <end position="278"/>
    </location>
</feature>
<evidence type="ECO:0000256" key="1">
    <source>
        <dbReference type="ARBA" id="ARBA00004123"/>
    </source>
</evidence>
<dbReference type="PANTHER" id="PTHR13486">
    <property type="entry name" value="TELOMERE LENGTH AND SILENCING PROTEIN 1 TLS1 FAMILY MEMBER"/>
    <property type="match status" value="1"/>
</dbReference>
<reference evidence="5 6" key="1">
    <citation type="journal article" date="2018" name="BMC Genomics">
        <title>Comparative genome analyses reveal sequence features reflecting distinct modes of host-adaptation between dicot and monocot powdery mildew.</title>
        <authorList>
            <person name="Wu Y."/>
            <person name="Ma X."/>
            <person name="Pan Z."/>
            <person name="Kale S.D."/>
            <person name="Song Y."/>
            <person name="King H."/>
            <person name="Zhang Q."/>
            <person name="Presley C."/>
            <person name="Deng X."/>
            <person name="Wei C.I."/>
            <person name="Xiao S."/>
        </authorList>
    </citation>
    <scope>NUCLEOTIDE SEQUENCE [LARGE SCALE GENOMIC DNA]</scope>
    <source>
        <strain evidence="5">UMSG3</strain>
    </source>
</reference>